<evidence type="ECO:0000259" key="1">
    <source>
        <dbReference type="Pfam" id="PF07687"/>
    </source>
</evidence>
<dbReference type="Pfam" id="PF01546">
    <property type="entry name" value="Peptidase_M20"/>
    <property type="match status" value="1"/>
</dbReference>
<evidence type="ECO:0000313" key="3">
    <source>
        <dbReference type="Proteomes" id="UP000831775"/>
    </source>
</evidence>
<evidence type="ECO:0000313" key="2">
    <source>
        <dbReference type="EMBL" id="UOQ61575.1"/>
    </source>
</evidence>
<protein>
    <submittedName>
        <fullName evidence="2">Amidohydrolase</fullName>
    </submittedName>
</protein>
<dbReference type="Gene3D" id="3.40.630.10">
    <property type="entry name" value="Zn peptidases"/>
    <property type="match status" value="1"/>
</dbReference>
<dbReference type="SUPFAM" id="SSF55031">
    <property type="entry name" value="Bacterial exopeptidase dimerisation domain"/>
    <property type="match status" value="1"/>
</dbReference>
<gene>
    <name evidence="2" type="ORF">MUN76_06355</name>
</gene>
<dbReference type="InterPro" id="IPR017439">
    <property type="entry name" value="Amidohydrolase"/>
</dbReference>
<dbReference type="EMBL" id="CP095043">
    <property type="protein sequence ID" value="UOQ61575.1"/>
    <property type="molecule type" value="Genomic_DNA"/>
</dbReference>
<dbReference type="InterPro" id="IPR002933">
    <property type="entry name" value="Peptidase_M20"/>
</dbReference>
<dbReference type="SUPFAM" id="SSF53187">
    <property type="entry name" value="Zn-dependent exopeptidases"/>
    <property type="match status" value="1"/>
</dbReference>
<organism evidence="2 3">
    <name type="scientific">Leucobacter rhizosphaerae</name>
    <dbReference type="NCBI Taxonomy" id="2932245"/>
    <lineage>
        <taxon>Bacteria</taxon>
        <taxon>Bacillati</taxon>
        <taxon>Actinomycetota</taxon>
        <taxon>Actinomycetes</taxon>
        <taxon>Micrococcales</taxon>
        <taxon>Microbacteriaceae</taxon>
        <taxon>Leucobacter</taxon>
    </lineage>
</organism>
<name>A0ABY4FZ40_9MICO</name>
<dbReference type="PANTHER" id="PTHR11014">
    <property type="entry name" value="PEPTIDASE M20 FAMILY MEMBER"/>
    <property type="match status" value="1"/>
</dbReference>
<sequence>MGDGTWSRFFAAVDEELAGAVDLRRRLHRAPAVSGAEGPTLDAVIEALGVADWQPIAETGALVRIGPATGPAIGIRAELDALPIVERTGSPYASENGAMHACGHDIHISAAVAIGRAALRVPLPVALLLILQPREEAYPSGARDICESELFHTHELGQVFGAHVHPRIPAGGIAIGAGAVNAAADEFNIEIDGHGGHAAYPHHARDPIVALGAVIGALQTLVSRRLDPMHPAVLTFGTVTAGSAANVIPDRAYASGSLRTMDTDDRVRLHDEVGAMVSAIAHAHGCTGTVRITKGEPILFNDPDLSHAVQTAFDRAGVVTVDPMRSCGADDFSFYSEQFPGVMMFVGVGDGPDTPALHSATFMPPDSAIADIARAYALAIQAVVQLESEG</sequence>
<accession>A0ABY4FZ40</accession>
<feature type="domain" description="Peptidase M20 dimerisation" evidence="1">
    <location>
        <begin position="186"/>
        <end position="281"/>
    </location>
</feature>
<dbReference type="InterPro" id="IPR036264">
    <property type="entry name" value="Bact_exopeptidase_dim_dom"/>
</dbReference>
<proteinExistence type="predicted"/>
<reference evidence="2 3" key="1">
    <citation type="submission" date="2022-04" db="EMBL/GenBank/DDBJ databases">
        <title>Leucobacter sp. isolated from rhizosphere of onion.</title>
        <authorList>
            <person name="Won M."/>
            <person name="Lee C.-M."/>
            <person name="Woen H.-Y."/>
            <person name="Kwon S.-W."/>
        </authorList>
    </citation>
    <scope>NUCLEOTIDE SEQUENCE [LARGE SCALE GENOMIC DNA]</scope>
    <source>
        <strain evidence="2 3">H25R-14</strain>
    </source>
</reference>
<dbReference type="InterPro" id="IPR011650">
    <property type="entry name" value="Peptidase_M20_dimer"/>
</dbReference>
<dbReference type="Proteomes" id="UP000831775">
    <property type="component" value="Chromosome"/>
</dbReference>
<dbReference type="Pfam" id="PF07687">
    <property type="entry name" value="M20_dimer"/>
    <property type="match status" value="1"/>
</dbReference>
<dbReference type="NCBIfam" id="TIGR01891">
    <property type="entry name" value="amidohydrolases"/>
    <property type="match status" value="1"/>
</dbReference>
<dbReference type="PANTHER" id="PTHR11014:SF63">
    <property type="entry name" value="METALLOPEPTIDASE, PUTATIVE (AFU_ORTHOLOGUE AFUA_6G09600)-RELATED"/>
    <property type="match status" value="1"/>
</dbReference>
<dbReference type="Gene3D" id="3.30.70.360">
    <property type="match status" value="1"/>
</dbReference>
<dbReference type="PIRSF" id="PIRSF005962">
    <property type="entry name" value="Pept_M20D_amidohydro"/>
    <property type="match status" value="1"/>
</dbReference>
<keyword evidence="3" id="KW-1185">Reference proteome</keyword>
<dbReference type="RefSeq" id="WP_244688150.1">
    <property type="nucleotide sequence ID" value="NZ_CP095043.1"/>
</dbReference>